<dbReference type="SUPFAM" id="SSF52540">
    <property type="entry name" value="P-loop containing nucleoside triphosphate hydrolases"/>
    <property type="match status" value="1"/>
</dbReference>
<evidence type="ECO:0000313" key="1">
    <source>
        <dbReference type="EMBL" id="KAL2061497.1"/>
    </source>
</evidence>
<dbReference type="InterPro" id="IPR011990">
    <property type="entry name" value="TPR-like_helical_dom_sf"/>
</dbReference>
<dbReference type="EMBL" id="JAZHXI010000018">
    <property type="protein sequence ID" value="KAL2061497.1"/>
    <property type="molecule type" value="Genomic_DNA"/>
</dbReference>
<dbReference type="InterPro" id="IPR001806">
    <property type="entry name" value="Small_GTPase"/>
</dbReference>
<accession>A0ABR4BV58</accession>
<dbReference type="SMART" id="SM00174">
    <property type="entry name" value="RHO"/>
    <property type="match status" value="1"/>
</dbReference>
<dbReference type="InterPro" id="IPR027417">
    <property type="entry name" value="P-loop_NTPase"/>
</dbReference>
<dbReference type="Gene3D" id="1.25.40.10">
    <property type="entry name" value="Tetratricopeptide repeat domain"/>
    <property type="match status" value="1"/>
</dbReference>
<organism evidence="1 2">
    <name type="scientific">Oculimacula yallundae</name>
    <dbReference type="NCBI Taxonomy" id="86028"/>
    <lineage>
        <taxon>Eukaryota</taxon>
        <taxon>Fungi</taxon>
        <taxon>Dikarya</taxon>
        <taxon>Ascomycota</taxon>
        <taxon>Pezizomycotina</taxon>
        <taxon>Leotiomycetes</taxon>
        <taxon>Helotiales</taxon>
        <taxon>Ploettnerulaceae</taxon>
        <taxon>Oculimacula</taxon>
    </lineage>
</organism>
<evidence type="ECO:0000313" key="2">
    <source>
        <dbReference type="Proteomes" id="UP001595075"/>
    </source>
</evidence>
<proteinExistence type="predicted"/>
<dbReference type="Gene3D" id="3.40.50.300">
    <property type="entry name" value="P-loop containing nucleotide triphosphate hydrolases"/>
    <property type="match status" value="1"/>
</dbReference>
<reference evidence="1 2" key="1">
    <citation type="journal article" date="2024" name="Commun. Biol.">
        <title>Comparative genomic analysis of thermophilic fungi reveals convergent evolutionary adaptations and gene losses.</title>
        <authorList>
            <person name="Steindorff A.S."/>
            <person name="Aguilar-Pontes M.V."/>
            <person name="Robinson A.J."/>
            <person name="Andreopoulos B."/>
            <person name="LaButti K."/>
            <person name="Kuo A."/>
            <person name="Mondo S."/>
            <person name="Riley R."/>
            <person name="Otillar R."/>
            <person name="Haridas S."/>
            <person name="Lipzen A."/>
            <person name="Grimwood J."/>
            <person name="Schmutz J."/>
            <person name="Clum A."/>
            <person name="Reid I.D."/>
            <person name="Moisan M.C."/>
            <person name="Butler G."/>
            <person name="Nguyen T.T.M."/>
            <person name="Dewar K."/>
            <person name="Conant G."/>
            <person name="Drula E."/>
            <person name="Henrissat B."/>
            <person name="Hansel C."/>
            <person name="Singer S."/>
            <person name="Hutchinson M.I."/>
            <person name="de Vries R.P."/>
            <person name="Natvig D.O."/>
            <person name="Powell A.J."/>
            <person name="Tsang A."/>
            <person name="Grigoriev I.V."/>
        </authorList>
    </citation>
    <scope>NUCLEOTIDE SEQUENCE [LARGE SCALE GENOMIC DNA]</scope>
    <source>
        <strain evidence="1 2">CBS 494.80</strain>
    </source>
</reference>
<gene>
    <name evidence="1" type="ORF">VTL71DRAFT_6874</name>
</gene>
<keyword evidence="2" id="KW-1185">Reference proteome</keyword>
<comment type="caution">
    <text evidence="1">The sequence shown here is derived from an EMBL/GenBank/DDBJ whole genome shotgun (WGS) entry which is preliminary data.</text>
</comment>
<protein>
    <submittedName>
        <fullName evidence="1">Uncharacterized protein</fullName>
    </submittedName>
</protein>
<sequence length="312" mass="35226">MEATLDKVNKNVSLLDGARKHVRLLIAADEIVMYQQQIQSYRVTLQLSLQTIVLMHIPNRDQRCTLLISLYEICKAQREFEECRTILLQMLSIQPFDRFGGKINTLDALIYLADTLRELGSYPEAMLYARRGLKGFRKFEGVEGETGVQESLEILIQDHQARRIHDDPSETVEEVAMTPFNSISTGVESVFREFAAVQVAASHPDPSTVPKDNQTPDITPEILVSDSLKDVIKIWEPQSKSLTYIYTIVLLGLKSDLRVDTGTIRKLAKSGQHPVTRREAQDVQEKIGAKHSLEYSAMTGQGVNSMEPYKFS</sequence>
<dbReference type="Proteomes" id="UP001595075">
    <property type="component" value="Unassembled WGS sequence"/>
</dbReference>
<name>A0ABR4BV58_9HELO</name>